<feature type="domain" description="Glycosyltransferase subfamily 4-like N-terminal" evidence="2">
    <location>
        <begin position="99"/>
        <end position="196"/>
    </location>
</feature>
<accession>A0A5D6VF29</accession>
<evidence type="ECO:0000259" key="2">
    <source>
        <dbReference type="Pfam" id="PF13579"/>
    </source>
</evidence>
<dbReference type="InterPro" id="IPR028098">
    <property type="entry name" value="Glyco_trans_4-like_N"/>
</dbReference>
<evidence type="ECO:0000313" key="4">
    <source>
        <dbReference type="Proteomes" id="UP000322791"/>
    </source>
</evidence>
<dbReference type="Pfam" id="PF00534">
    <property type="entry name" value="Glycos_transf_1"/>
    <property type="match status" value="1"/>
</dbReference>
<gene>
    <name evidence="3" type="ORF">FY528_03255</name>
</gene>
<dbReference type="GO" id="GO:0016757">
    <property type="term" value="F:glycosyltransferase activity"/>
    <property type="evidence" value="ECO:0007669"/>
    <property type="project" value="InterPro"/>
</dbReference>
<dbReference type="Proteomes" id="UP000322791">
    <property type="component" value="Unassembled WGS sequence"/>
</dbReference>
<dbReference type="PANTHER" id="PTHR45947:SF14">
    <property type="entry name" value="SLL1723 PROTEIN"/>
    <property type="match status" value="1"/>
</dbReference>
<evidence type="ECO:0000313" key="3">
    <source>
        <dbReference type="EMBL" id="TYZ13439.1"/>
    </source>
</evidence>
<keyword evidence="4" id="KW-1185">Reference proteome</keyword>
<dbReference type="Gene3D" id="3.40.50.2000">
    <property type="entry name" value="Glycogen Phosphorylase B"/>
    <property type="match status" value="2"/>
</dbReference>
<sequence>MPKPRVLMLPKWYPNRYDDQDGDFVARHIAAIDPHAEAAVLFATVARGPLKSLLECESALANSVPTLRYYYRARITGFAFIDKVLKLALYFWCMQLGYHRLVRHWGAPPTLAHVHVLLRTGLWAWWLRVSTGLPFLITEHWTLYQPQNAHRISWLRRLLTRAVVHRSAGLHTVSENLREALVKLGIRHKHSVAIPNVVNTELFHPGPATERRPASLLHVAAFNEEAKNLSGVLRVVAKLRRERPGLRLRVAGYGPAQLQLQQLAADLGLLQDGTVTFLGKLAPAEVAAEMRQAACFVLFSNYENLPCVLIEAQSSGLPVVATRVGGVPELVPDASRGLLVEARDEVALTGALQTVLDAPELYDPAALHAYAVRHFSYEAVGRQFLAFYAGAVPQAAISAAAAAS</sequence>
<dbReference type="RefSeq" id="WP_149069556.1">
    <property type="nucleotide sequence ID" value="NZ_VTHL01000002.1"/>
</dbReference>
<dbReference type="InterPro" id="IPR001296">
    <property type="entry name" value="Glyco_trans_1"/>
</dbReference>
<dbReference type="EMBL" id="VTHL01000002">
    <property type="protein sequence ID" value="TYZ13439.1"/>
    <property type="molecule type" value="Genomic_DNA"/>
</dbReference>
<organism evidence="3 4">
    <name type="scientific">Hymenobacter lutimineralis</name>
    <dbReference type="NCBI Taxonomy" id="2606448"/>
    <lineage>
        <taxon>Bacteria</taxon>
        <taxon>Pseudomonadati</taxon>
        <taxon>Bacteroidota</taxon>
        <taxon>Cytophagia</taxon>
        <taxon>Cytophagales</taxon>
        <taxon>Hymenobacteraceae</taxon>
        <taxon>Hymenobacter</taxon>
    </lineage>
</organism>
<evidence type="ECO:0000259" key="1">
    <source>
        <dbReference type="Pfam" id="PF00534"/>
    </source>
</evidence>
<dbReference type="Pfam" id="PF13579">
    <property type="entry name" value="Glyco_trans_4_4"/>
    <property type="match status" value="1"/>
</dbReference>
<keyword evidence="3" id="KW-0808">Transferase</keyword>
<feature type="domain" description="Glycosyl transferase family 1" evidence="1">
    <location>
        <begin position="213"/>
        <end position="362"/>
    </location>
</feature>
<name>A0A5D6VF29_9BACT</name>
<proteinExistence type="predicted"/>
<dbReference type="AlphaFoldDB" id="A0A5D6VF29"/>
<protein>
    <submittedName>
        <fullName evidence="3">Glycosyltransferase family 4 protein</fullName>
    </submittedName>
</protein>
<dbReference type="InterPro" id="IPR050194">
    <property type="entry name" value="Glycosyltransferase_grp1"/>
</dbReference>
<dbReference type="SUPFAM" id="SSF53756">
    <property type="entry name" value="UDP-Glycosyltransferase/glycogen phosphorylase"/>
    <property type="match status" value="1"/>
</dbReference>
<comment type="caution">
    <text evidence="3">The sequence shown here is derived from an EMBL/GenBank/DDBJ whole genome shotgun (WGS) entry which is preliminary data.</text>
</comment>
<reference evidence="3 4" key="1">
    <citation type="submission" date="2019-08" db="EMBL/GenBank/DDBJ databases">
        <authorList>
            <person name="Seo M.-J."/>
        </authorList>
    </citation>
    <scope>NUCLEOTIDE SEQUENCE [LARGE SCALE GENOMIC DNA]</scope>
    <source>
        <strain evidence="3 4">KIGAM108</strain>
    </source>
</reference>
<dbReference type="PANTHER" id="PTHR45947">
    <property type="entry name" value="SULFOQUINOVOSYL TRANSFERASE SQD2"/>
    <property type="match status" value="1"/>
</dbReference>